<dbReference type="Pfam" id="PF02653">
    <property type="entry name" value="BPD_transp_2"/>
    <property type="match status" value="1"/>
</dbReference>
<feature type="transmembrane region" description="Helical" evidence="7">
    <location>
        <begin position="260"/>
        <end position="280"/>
    </location>
</feature>
<dbReference type="CDD" id="cd06574">
    <property type="entry name" value="TM_PBP1_branched-chain-AA_like"/>
    <property type="match status" value="1"/>
</dbReference>
<sequence>MGVYVRSLKFRLVFVSLNMQKGAVMSAFAFFGALEIGLIYGLVALGVYLTFRVLDFPDLSVDGSFPMGAAVAATAIVAGINPWLATIMAMIAGSMTGWVTAFLAVRCGILHLLASILTMIAAFSINIRIMGKPNMALLGEDTILTPFEALGDAMFIRPLVVGVLVLLSAFFVIRLLNSDFGLGLRATGVNARMVSAQGASTGFYTYFGLALSNGFVGFAGALFAQTNSFADVTSGVGTIVVGLAAVILGQTLIPGRKIWVAVFAVIIGSVLYRLAVAFALSSGMFGLQASDLNLVTAVLVAVALIAPKLKQSMRAKQRVTDAKQAASKNGSGEAL</sequence>
<evidence type="ECO:0000256" key="2">
    <source>
        <dbReference type="ARBA" id="ARBA00007942"/>
    </source>
</evidence>
<gene>
    <name evidence="8" type="ORF">VEx25_B0015</name>
</gene>
<proteinExistence type="inferred from homology"/>
<keyword evidence="3" id="KW-1003">Cell membrane</keyword>
<dbReference type="PANTHER" id="PTHR32196:SF69">
    <property type="entry name" value="BRANCHED-CHAIN AMINO ACID TRANSPORT SYSTEM, PERMEASE PROTEIN"/>
    <property type="match status" value="1"/>
</dbReference>
<dbReference type="InterPro" id="IPR001851">
    <property type="entry name" value="ABC_transp_permease"/>
</dbReference>
<feature type="transmembrane region" description="Helical" evidence="7">
    <location>
        <begin position="27"/>
        <end position="49"/>
    </location>
</feature>
<keyword evidence="6 7" id="KW-0472">Membrane</keyword>
<feature type="transmembrane region" description="Helical" evidence="7">
    <location>
        <begin position="69"/>
        <end position="91"/>
    </location>
</feature>
<evidence type="ECO:0000256" key="3">
    <source>
        <dbReference type="ARBA" id="ARBA00022475"/>
    </source>
</evidence>
<comment type="similarity">
    <text evidence="2">Belongs to the binding-protein-dependent transport system permease family. AraH/RbsC subfamily.</text>
</comment>
<keyword evidence="4 7" id="KW-0812">Transmembrane</keyword>
<evidence type="ECO:0000256" key="5">
    <source>
        <dbReference type="ARBA" id="ARBA00022989"/>
    </source>
</evidence>
<name>A0ABM9WSZ7_VIBAE</name>
<reference evidence="9" key="1">
    <citation type="submission" date="2006-10" db="EMBL/GenBank/DDBJ databases">
        <authorList>
            <person name="Heidelberg J."/>
            <person name="Sebastian Y."/>
        </authorList>
    </citation>
    <scope>NUCLEOTIDE SEQUENCE [LARGE SCALE GENOMIC DNA]</scope>
    <source>
        <strain evidence="9">EX25</strain>
    </source>
</reference>
<accession>A0ABM9WSZ7</accession>
<evidence type="ECO:0000313" key="9">
    <source>
        <dbReference type="Proteomes" id="UP000242664"/>
    </source>
</evidence>
<feature type="transmembrane region" description="Helical" evidence="7">
    <location>
        <begin position="103"/>
        <end position="125"/>
    </location>
</feature>
<evidence type="ECO:0000256" key="4">
    <source>
        <dbReference type="ARBA" id="ARBA00022692"/>
    </source>
</evidence>
<feature type="transmembrane region" description="Helical" evidence="7">
    <location>
        <begin position="203"/>
        <end position="223"/>
    </location>
</feature>
<evidence type="ECO:0000256" key="7">
    <source>
        <dbReference type="SAM" id="Phobius"/>
    </source>
</evidence>
<comment type="subcellular location">
    <subcellularLocation>
        <location evidence="1">Cell inner membrane</location>
        <topology evidence="1">Multi-pass membrane protein</topology>
    </subcellularLocation>
</comment>
<evidence type="ECO:0000256" key="6">
    <source>
        <dbReference type="ARBA" id="ARBA00023136"/>
    </source>
</evidence>
<protein>
    <submittedName>
        <fullName evidence="8">ABC transporter, permease protein</fullName>
    </submittedName>
</protein>
<organism evidence="8 9">
    <name type="scientific">Vibrio antiquarius (strain Ex25)</name>
    <dbReference type="NCBI Taxonomy" id="150340"/>
    <lineage>
        <taxon>Bacteria</taxon>
        <taxon>Pseudomonadati</taxon>
        <taxon>Pseudomonadota</taxon>
        <taxon>Gammaproteobacteria</taxon>
        <taxon>Vibrionales</taxon>
        <taxon>Vibrionaceae</taxon>
        <taxon>Vibrio</taxon>
        <taxon>Vibrio diabolicus subgroup</taxon>
    </lineage>
</organism>
<dbReference type="EMBL" id="DS267835">
    <property type="protein sequence ID" value="EDN56475.1"/>
    <property type="molecule type" value="Genomic_DNA"/>
</dbReference>
<evidence type="ECO:0000256" key="1">
    <source>
        <dbReference type="ARBA" id="ARBA00004429"/>
    </source>
</evidence>
<keyword evidence="5 7" id="KW-1133">Transmembrane helix</keyword>
<feature type="transmembrane region" description="Helical" evidence="7">
    <location>
        <begin position="155"/>
        <end position="176"/>
    </location>
</feature>
<feature type="transmembrane region" description="Helical" evidence="7">
    <location>
        <begin position="229"/>
        <end position="248"/>
    </location>
</feature>
<feature type="transmembrane region" description="Helical" evidence="7">
    <location>
        <begin position="292"/>
        <end position="309"/>
    </location>
</feature>
<evidence type="ECO:0000313" key="8">
    <source>
        <dbReference type="EMBL" id="EDN56475.1"/>
    </source>
</evidence>
<dbReference type="PANTHER" id="PTHR32196">
    <property type="entry name" value="ABC TRANSPORTER PERMEASE PROTEIN YPHD-RELATED-RELATED"/>
    <property type="match status" value="1"/>
</dbReference>
<keyword evidence="9" id="KW-1185">Reference proteome</keyword>
<dbReference type="Proteomes" id="UP000242664">
    <property type="component" value="Unassembled WGS sequence"/>
</dbReference>